<accession>A0A4Z1E5G0</accession>
<dbReference type="Proteomes" id="UP000297777">
    <property type="component" value="Unassembled WGS sequence"/>
</dbReference>
<keyword evidence="2" id="KW-1185">Reference proteome</keyword>
<reference evidence="1 2" key="1">
    <citation type="submission" date="2017-12" db="EMBL/GenBank/DDBJ databases">
        <title>Comparative genomics of Botrytis spp.</title>
        <authorList>
            <person name="Valero-Jimenez C.A."/>
            <person name="Tapia P."/>
            <person name="Veloso J."/>
            <person name="Silva-Moreno E."/>
            <person name="Staats M."/>
            <person name="Valdes J.H."/>
            <person name="Van Kan J.A.L."/>
        </authorList>
    </citation>
    <scope>NUCLEOTIDE SEQUENCE [LARGE SCALE GENOMIC DNA]</scope>
    <source>
        <strain evidence="1 2">Bt9001</strain>
    </source>
</reference>
<protein>
    <submittedName>
        <fullName evidence="1">Uncharacterized protein</fullName>
    </submittedName>
</protein>
<dbReference type="OrthoDB" id="3766406at2759"/>
<gene>
    <name evidence="1" type="ORF">BTUL_0304g00050</name>
</gene>
<sequence length="445" mass="51569">MDSLKSQLVLFRQNPFRFNRYLGISRPSPSDALNNSPLRIVPNDVMQMIAKHLTPASAGSFFLTCRQIGLVIGTQYIDGLKTSKDDTMEFLNLLEHDLQDQIVCTFCRKLHKMRDAERYAKNSYCWYGYSGDPEISGLPEFDKIPTCVKYDKERQVDLYTHKNFGVTISKMAIKSHRLFGNDAQTKRLLRLLSAPEDYSADNPCKSLTTEKGECRIKNGSIFTRKFMNYKWKCQSFGVPTCIPICFHLVVEKVGSNKIRAVSCYAWSRPENIWSALQPTCQEKTGTGENNTSRHVRSGLLQCRYCRTVCKIELKHHSRYFISRCNRALAIVIYKHFESEEDWKKHIPPIGSGDEENEPIEFSKEKISSVFEVDDAVFEPRFTSWSDFYLAWQKVFMDELELTSFTKIHVTFPIIHEMQQTREESDFIFRSDTFDKELTGIKTART</sequence>
<proteinExistence type="predicted"/>
<comment type="caution">
    <text evidence="1">The sequence shown here is derived from an EMBL/GenBank/DDBJ whole genome shotgun (WGS) entry which is preliminary data.</text>
</comment>
<dbReference type="EMBL" id="PQXH01000302">
    <property type="protein sequence ID" value="TGO07246.1"/>
    <property type="molecule type" value="Genomic_DNA"/>
</dbReference>
<evidence type="ECO:0000313" key="1">
    <source>
        <dbReference type="EMBL" id="TGO07246.1"/>
    </source>
</evidence>
<dbReference type="AlphaFoldDB" id="A0A4Z1E5G0"/>
<name>A0A4Z1E5G0_9HELO</name>
<evidence type="ECO:0000313" key="2">
    <source>
        <dbReference type="Proteomes" id="UP000297777"/>
    </source>
</evidence>
<organism evidence="1 2">
    <name type="scientific">Botrytis tulipae</name>
    <dbReference type="NCBI Taxonomy" id="87230"/>
    <lineage>
        <taxon>Eukaryota</taxon>
        <taxon>Fungi</taxon>
        <taxon>Dikarya</taxon>
        <taxon>Ascomycota</taxon>
        <taxon>Pezizomycotina</taxon>
        <taxon>Leotiomycetes</taxon>
        <taxon>Helotiales</taxon>
        <taxon>Sclerotiniaceae</taxon>
        <taxon>Botrytis</taxon>
    </lineage>
</organism>